<dbReference type="Proteomes" id="UP001327027">
    <property type="component" value="Unassembled WGS sequence"/>
</dbReference>
<evidence type="ECO:0000313" key="2">
    <source>
        <dbReference type="Proteomes" id="UP001327027"/>
    </source>
</evidence>
<dbReference type="EMBL" id="JAYKLX010000010">
    <property type="protein sequence ID" value="MEB3347791.1"/>
    <property type="molecule type" value="Genomic_DNA"/>
</dbReference>
<sequence>MKNYLIILLFISGSVFSQNIKTLKKSALRDAKAATQASVDKNLSNILKYTHPKVYKAYGEKQLMETMDEIFRTMDAQNIKIVSSKIDEISDIRKENREYRCLAKTTTKMNFNGRSVTLKSSLFGFYNDKNSQWYFVESNKLLDDPETQKLFPKFKTEIEIPIDEHIEDN</sequence>
<reference evidence="1 2" key="1">
    <citation type="journal article" date="2013" name="Int. J. Syst. Evol. Microbiol.">
        <title>Aquimarina gracilis sp. nov., isolated from the gut microflora of a mussel, Mytilus coruscus, and emended description of Aquimarina spongiae.</title>
        <authorList>
            <person name="Park S.C."/>
            <person name="Choe H.N."/>
            <person name="Baik K.S."/>
            <person name="Seong C.N."/>
        </authorList>
    </citation>
    <scope>NUCLEOTIDE SEQUENCE [LARGE SCALE GENOMIC DNA]</scope>
    <source>
        <strain evidence="1 2">PSC32</strain>
    </source>
</reference>
<gene>
    <name evidence="1" type="ORF">U6A24_20100</name>
</gene>
<proteinExistence type="predicted"/>
<evidence type="ECO:0008006" key="3">
    <source>
        <dbReference type="Google" id="ProtNLM"/>
    </source>
</evidence>
<name>A0ABU6A128_9FLAO</name>
<protein>
    <recommendedName>
        <fullName evidence="3">Nuclear transport factor 2 family protein</fullName>
    </recommendedName>
</protein>
<organism evidence="1 2">
    <name type="scientific">Aquimarina gracilis</name>
    <dbReference type="NCBI Taxonomy" id="874422"/>
    <lineage>
        <taxon>Bacteria</taxon>
        <taxon>Pseudomonadati</taxon>
        <taxon>Bacteroidota</taxon>
        <taxon>Flavobacteriia</taxon>
        <taxon>Flavobacteriales</taxon>
        <taxon>Flavobacteriaceae</taxon>
        <taxon>Aquimarina</taxon>
    </lineage>
</organism>
<accession>A0ABU6A128</accession>
<evidence type="ECO:0000313" key="1">
    <source>
        <dbReference type="EMBL" id="MEB3347791.1"/>
    </source>
</evidence>
<keyword evidence="2" id="KW-1185">Reference proteome</keyword>
<comment type="caution">
    <text evidence="1">The sequence shown here is derived from an EMBL/GenBank/DDBJ whole genome shotgun (WGS) entry which is preliminary data.</text>
</comment>
<dbReference type="RefSeq" id="WP_324181814.1">
    <property type="nucleotide sequence ID" value="NZ_BAABAW010000011.1"/>
</dbReference>